<sequence>MAVLGRYAGVVHVLAEHLRAEGLSVAVTWAADDPAATVRPSPDDLAGLRVVVTLAPGDPTLDDLRRAGLTQPVVAVAWHPDDELELPPGPTRIVRTGRVMADLVDEVRALATE</sequence>
<keyword evidence="2" id="KW-1185">Reference proteome</keyword>
<organism evidence="1 2">
    <name type="scientific">Euzebya pacifica</name>
    <dbReference type="NCBI Taxonomy" id="1608957"/>
    <lineage>
        <taxon>Bacteria</taxon>
        <taxon>Bacillati</taxon>
        <taxon>Actinomycetota</taxon>
        <taxon>Nitriliruptoria</taxon>
        <taxon>Euzebyales</taxon>
    </lineage>
</organism>
<dbReference type="EMBL" id="CP031165">
    <property type="protein sequence ID" value="AXV09735.1"/>
    <property type="molecule type" value="Genomic_DNA"/>
</dbReference>
<evidence type="ECO:0000313" key="2">
    <source>
        <dbReference type="Proteomes" id="UP000264006"/>
    </source>
</evidence>
<name>A0A346Y5I8_9ACTN</name>
<dbReference type="Proteomes" id="UP000264006">
    <property type="component" value="Chromosome"/>
</dbReference>
<reference evidence="1 2" key="1">
    <citation type="submission" date="2018-09" db="EMBL/GenBank/DDBJ databases">
        <title>Complete genome sequence of Euzebya sp. DY32-46 isolated from seawater of Pacific Ocean.</title>
        <authorList>
            <person name="Xu L."/>
            <person name="Wu Y.-H."/>
            <person name="Xu X.-W."/>
        </authorList>
    </citation>
    <scope>NUCLEOTIDE SEQUENCE [LARGE SCALE GENOMIC DNA]</scope>
    <source>
        <strain evidence="1 2">DY32-46</strain>
    </source>
</reference>
<accession>A0A346Y5I8</accession>
<dbReference type="AlphaFoldDB" id="A0A346Y5I8"/>
<protein>
    <submittedName>
        <fullName evidence="1">Uncharacterized protein</fullName>
    </submittedName>
</protein>
<evidence type="ECO:0000313" key="1">
    <source>
        <dbReference type="EMBL" id="AXV09735.1"/>
    </source>
</evidence>
<dbReference type="OrthoDB" id="9784823at2"/>
<dbReference type="KEGG" id="euz:DVS28_a5079"/>
<gene>
    <name evidence="1" type="ORF">DVS28_a5079</name>
</gene>
<proteinExistence type="predicted"/>